<gene>
    <name evidence="3" type="ORF">ENF72_01790</name>
</gene>
<dbReference type="PANTHER" id="PTHR30405">
    <property type="entry name" value="TRANSPOSASE"/>
    <property type="match status" value="1"/>
</dbReference>
<comment type="caution">
    <text evidence="3">The sequence shown here is derived from an EMBL/GenBank/DDBJ whole genome shotgun (WGS) entry which is preliminary data.</text>
</comment>
<reference evidence="3" key="1">
    <citation type="journal article" date="2020" name="mSystems">
        <title>Genome- and Community-Level Interaction Insights into Carbon Utilization and Element Cycling Functions of Hydrothermarchaeota in Hydrothermal Sediment.</title>
        <authorList>
            <person name="Zhou Z."/>
            <person name="Liu Y."/>
            <person name="Xu W."/>
            <person name="Pan J."/>
            <person name="Luo Z.H."/>
            <person name="Li M."/>
        </authorList>
    </citation>
    <scope>NUCLEOTIDE SEQUENCE [LARGE SCALE GENOMIC DNA]</scope>
    <source>
        <strain evidence="3">HyVt-151</strain>
    </source>
</reference>
<dbReference type="GO" id="GO:0003677">
    <property type="term" value="F:DNA binding"/>
    <property type="evidence" value="ECO:0007669"/>
    <property type="project" value="UniProtKB-KW"/>
</dbReference>
<dbReference type="InterPro" id="IPR010095">
    <property type="entry name" value="Cas12f1-like_TNB"/>
</dbReference>
<dbReference type="Proteomes" id="UP000886210">
    <property type="component" value="Unassembled WGS sequence"/>
</dbReference>
<sequence length="407" mass="47347">MKKEVQLTVVGKVFRPNKKKVLALNKCLEEYLKLVMWYLNFNSTSKTFLHKNGYEKAKELFNLNTALIQTARDKAVEILKSFNEKKNRVKSEKPKLKRISIRFDKRCYSFAKTTNKLTPYWLTLSLNRKERISLPIFFGERQQKYIEEALQGKWEFCTVEMVKRNGEWYAHFVFKKEIELNDEQKTVVGVDLGEWNVATAIAISRKNPKPMKGRFWSGAKIREIRGKYAHIRRNLQRKKRLDLVKRIGHKEERIVNQQLHIIANEIIAYAKQFEKPVIAMEELDGIRENMNGSAKLNRRLHTWSFRKLQQYIEYKANLEGIPIVYVNPKNTSKRCHKCGHVAQVNGREFRCPKCGLVYNRDLNSAINIAHALKRGLGWGSCEPSELPDEVLVGSRHGTGEAPSVRAG</sequence>
<feature type="domain" description="Cas12f1-like TNB" evidence="2">
    <location>
        <begin position="305"/>
        <end position="368"/>
    </location>
</feature>
<dbReference type="AlphaFoldDB" id="A0A7C0Y324"/>
<evidence type="ECO:0000256" key="1">
    <source>
        <dbReference type="ARBA" id="ARBA00023125"/>
    </source>
</evidence>
<keyword evidence="1" id="KW-0238">DNA-binding</keyword>
<proteinExistence type="predicted"/>
<dbReference type="InterPro" id="IPR051399">
    <property type="entry name" value="RNA-guided_DNA_endo/Transpos"/>
</dbReference>
<protein>
    <submittedName>
        <fullName evidence="3">Transposase</fullName>
    </submittedName>
</protein>
<evidence type="ECO:0000259" key="2">
    <source>
        <dbReference type="Pfam" id="PF07282"/>
    </source>
</evidence>
<dbReference type="EMBL" id="DQYG01000076">
    <property type="protein sequence ID" value="HDD31343.1"/>
    <property type="molecule type" value="Genomic_DNA"/>
</dbReference>
<dbReference type="NCBIfam" id="NF040570">
    <property type="entry name" value="guided_TnpB"/>
    <property type="match status" value="1"/>
</dbReference>
<dbReference type="Pfam" id="PF07282">
    <property type="entry name" value="Cas12f1-like_TNB"/>
    <property type="match status" value="1"/>
</dbReference>
<dbReference type="NCBIfam" id="TIGR01766">
    <property type="entry name" value="IS200/IS605 family accessory protein TnpB-like domain"/>
    <property type="match status" value="1"/>
</dbReference>
<organism evidence="3">
    <name type="scientific">Thermococcus litoralis</name>
    <dbReference type="NCBI Taxonomy" id="2265"/>
    <lineage>
        <taxon>Archaea</taxon>
        <taxon>Methanobacteriati</taxon>
        <taxon>Methanobacteriota</taxon>
        <taxon>Thermococci</taxon>
        <taxon>Thermococcales</taxon>
        <taxon>Thermococcaceae</taxon>
        <taxon>Thermococcus</taxon>
    </lineage>
</organism>
<evidence type="ECO:0000313" key="3">
    <source>
        <dbReference type="EMBL" id="HDD31343.1"/>
    </source>
</evidence>
<dbReference type="PANTHER" id="PTHR30405:SF23">
    <property type="entry name" value="TRANSPOSASE-RELATED"/>
    <property type="match status" value="1"/>
</dbReference>
<accession>A0A7C0Y324</accession>
<name>A0A7C0Y324_THELI</name>